<evidence type="ECO:0000313" key="9">
    <source>
        <dbReference type="Proteomes" id="UP000646484"/>
    </source>
</evidence>
<evidence type="ECO:0000256" key="2">
    <source>
        <dbReference type="ARBA" id="ARBA00022438"/>
    </source>
</evidence>
<evidence type="ECO:0000256" key="6">
    <source>
        <dbReference type="ARBA" id="ARBA00022825"/>
    </source>
</evidence>
<dbReference type="EMBL" id="JACOOH010000012">
    <property type="protein sequence ID" value="MBC5623612.1"/>
    <property type="molecule type" value="Genomic_DNA"/>
</dbReference>
<keyword evidence="5 7" id="KW-0378">Hydrolase</keyword>
<organism evidence="8 9">
    <name type="scientific">Butyricimonas hominis</name>
    <dbReference type="NCBI Taxonomy" id="2763032"/>
    <lineage>
        <taxon>Bacteria</taxon>
        <taxon>Pseudomonadati</taxon>
        <taxon>Bacteroidota</taxon>
        <taxon>Bacteroidia</taxon>
        <taxon>Bacteroidales</taxon>
        <taxon>Odoribacteraceae</taxon>
        <taxon>Butyricimonas</taxon>
    </lineage>
</organism>
<dbReference type="PANTHER" id="PTHR38469">
    <property type="entry name" value="PERIPLASMIC PEPTIDASE SUBFAMILY S1B"/>
    <property type="match status" value="1"/>
</dbReference>
<keyword evidence="3 7" id="KW-0645">Protease</keyword>
<evidence type="ECO:0000256" key="3">
    <source>
        <dbReference type="ARBA" id="ARBA00022670"/>
    </source>
</evidence>
<dbReference type="EC" id="3.4.14.-" evidence="7"/>
<reference evidence="8 9" key="1">
    <citation type="submission" date="2020-08" db="EMBL/GenBank/DDBJ databases">
        <title>Genome public.</title>
        <authorList>
            <person name="Liu C."/>
            <person name="Sun Q."/>
        </authorList>
    </citation>
    <scope>NUCLEOTIDE SEQUENCE [LARGE SCALE GENOMIC DNA]</scope>
    <source>
        <strain evidence="8 9">NSJ-56</strain>
    </source>
</reference>
<dbReference type="SUPFAM" id="SSF50494">
    <property type="entry name" value="Trypsin-like serine proteases"/>
    <property type="match status" value="1"/>
</dbReference>
<evidence type="ECO:0000256" key="1">
    <source>
        <dbReference type="ARBA" id="ARBA00010491"/>
    </source>
</evidence>
<comment type="function">
    <text evidence="7">Catalyzes the removal of dipeptides from the N-terminus of oligopeptides.</text>
</comment>
<dbReference type="Proteomes" id="UP000646484">
    <property type="component" value="Unassembled WGS sequence"/>
</dbReference>
<feature type="signal peptide" evidence="7">
    <location>
        <begin position="1"/>
        <end position="24"/>
    </location>
</feature>
<dbReference type="Gene3D" id="2.40.10.10">
    <property type="entry name" value="Trypsin-like serine proteases"/>
    <property type="match status" value="1"/>
</dbReference>
<dbReference type="Pfam" id="PF10459">
    <property type="entry name" value="Peptidase_S46"/>
    <property type="match status" value="1"/>
</dbReference>
<keyword evidence="6 7" id="KW-0720">Serine protease</keyword>
<keyword evidence="4 7" id="KW-0732">Signal</keyword>
<comment type="caution">
    <text evidence="8">The sequence shown here is derived from an EMBL/GenBank/DDBJ whole genome shotgun (WGS) entry which is preliminary data.</text>
</comment>
<name>A0ABR7D6L8_9BACT</name>
<protein>
    <recommendedName>
        <fullName evidence="7">Dipeptidyl-peptidase</fullName>
        <ecNumber evidence="7">3.4.14.-</ecNumber>
    </recommendedName>
</protein>
<accession>A0ABR7D6L8</accession>
<gene>
    <name evidence="8" type="ORF">H8S64_21190</name>
</gene>
<evidence type="ECO:0000256" key="5">
    <source>
        <dbReference type="ARBA" id="ARBA00022801"/>
    </source>
</evidence>
<dbReference type="PANTHER" id="PTHR38469:SF1">
    <property type="entry name" value="PERIPLASMIC PEPTIDASE SUBFAMILY S1B"/>
    <property type="match status" value="1"/>
</dbReference>
<proteinExistence type="inferred from homology"/>
<comment type="similarity">
    <text evidence="1 7">Belongs to the peptidase S46 family.</text>
</comment>
<dbReference type="InterPro" id="IPR019500">
    <property type="entry name" value="Pep_S46"/>
</dbReference>
<dbReference type="InterPro" id="IPR009003">
    <property type="entry name" value="Peptidase_S1_PA"/>
</dbReference>
<evidence type="ECO:0000256" key="7">
    <source>
        <dbReference type="RuleBase" id="RU366067"/>
    </source>
</evidence>
<keyword evidence="2 7" id="KW-0031">Aminopeptidase</keyword>
<sequence length="723" mass="82952">MSPIRQIKSLLLVLCLAFPTLSFADEGMWLVQLMAQTNYKAMKSHGLKLKASQIYNEEQPSIKDAIVAIDYGTCTGSMISRQGLMITNHHCAYNDIQKLSSLEHDYLRNGFWAKSQSEEIPLPGKVVLFLDRVIDVTDEYREELKKHAPEREYPIYSMRKVNFMLEKRYAKEGYEVSCNAIMKGDKYYLYFYRIFKDVRLVFAPPTCFGAFGKDTDNWTWPQHKGDFTMYRVYGDKDGNPAEYSPANTPITPRYVLPVSMKGVKEGDYAMIMGYPYTTSRYTPSWGVSEKIGRSNPAMIKVRTKKLDILNEAMNADPEVNIKYAYKAFSISNPWKFTIGESEYVKRYQVAALKAEEEQRLDRWIKADPDRLARYGNLLEELKNTYDITAPYISSDVYYKEAIVNGADIMRLAMRVRGLESSMLREKVTTLDPKSTQCDGFRDYCEKYFKDYDEATDKKVFAALFPLYVKNVNPEHLPAEVTNLVREYNGDYTRLTDSLYARSFLANQERLYTALENFNLELLANDPVYSLSRITRETNQNLRDGIRDNEKKNAYLRTLYTRALLEMNRDKTLPPDANSTMRITYGNIGGYSPKDGVTYSYRASIDGYNEKYVKDDPEFDLTPEALAAIRTGNWGRYADKDGKLYTSFACNLDITGGNSGSPVLNAKGEIIGLAYDGNWESMAGDLYFHPDYNKSICVDIRFVLWILDNYAGATNILKEISIVE</sequence>
<evidence type="ECO:0000313" key="8">
    <source>
        <dbReference type="EMBL" id="MBC5623612.1"/>
    </source>
</evidence>
<dbReference type="InterPro" id="IPR043504">
    <property type="entry name" value="Peptidase_S1_PA_chymotrypsin"/>
</dbReference>
<dbReference type="RefSeq" id="WP_186978635.1">
    <property type="nucleotide sequence ID" value="NZ_JACOOH010000012.1"/>
</dbReference>
<keyword evidence="9" id="KW-1185">Reference proteome</keyword>
<feature type="chain" id="PRO_5044966861" description="Dipeptidyl-peptidase" evidence="7">
    <location>
        <begin position="25"/>
        <end position="723"/>
    </location>
</feature>
<evidence type="ECO:0000256" key="4">
    <source>
        <dbReference type="ARBA" id="ARBA00022729"/>
    </source>
</evidence>